<dbReference type="Proteomes" id="UP001596113">
    <property type="component" value="Unassembled WGS sequence"/>
</dbReference>
<dbReference type="InterPro" id="IPR000253">
    <property type="entry name" value="FHA_dom"/>
</dbReference>
<dbReference type="Pfam" id="PF00498">
    <property type="entry name" value="FHA"/>
    <property type="match status" value="1"/>
</dbReference>
<organism evidence="3 4">
    <name type="scientific">Cohnella soli</name>
    <dbReference type="NCBI Taxonomy" id="425005"/>
    <lineage>
        <taxon>Bacteria</taxon>
        <taxon>Bacillati</taxon>
        <taxon>Bacillota</taxon>
        <taxon>Bacilli</taxon>
        <taxon>Bacillales</taxon>
        <taxon>Paenibacillaceae</taxon>
        <taxon>Cohnella</taxon>
    </lineage>
</organism>
<name>A0ABW0I7K5_9BACL</name>
<dbReference type="EMBL" id="JBHSMI010000067">
    <property type="protein sequence ID" value="MFC5407242.1"/>
    <property type="molecule type" value="Genomic_DNA"/>
</dbReference>
<keyword evidence="4" id="KW-1185">Reference proteome</keyword>
<evidence type="ECO:0000313" key="4">
    <source>
        <dbReference type="Proteomes" id="UP001596113"/>
    </source>
</evidence>
<dbReference type="Gene3D" id="2.60.200.20">
    <property type="match status" value="1"/>
</dbReference>
<dbReference type="PROSITE" id="PS50006">
    <property type="entry name" value="FHA_DOMAIN"/>
    <property type="match status" value="1"/>
</dbReference>
<dbReference type="CDD" id="cd00060">
    <property type="entry name" value="FHA"/>
    <property type="match status" value="1"/>
</dbReference>
<proteinExistence type="predicted"/>
<evidence type="ECO:0000259" key="2">
    <source>
        <dbReference type="PROSITE" id="PS50006"/>
    </source>
</evidence>
<dbReference type="SMART" id="SM00240">
    <property type="entry name" value="FHA"/>
    <property type="match status" value="1"/>
</dbReference>
<keyword evidence="1" id="KW-0472">Membrane</keyword>
<accession>A0ABW0I7K5</accession>
<protein>
    <submittedName>
        <fullName evidence="3">FHA domain-containing protein</fullName>
    </submittedName>
</protein>
<feature type="transmembrane region" description="Helical" evidence="1">
    <location>
        <begin position="57"/>
        <end position="79"/>
    </location>
</feature>
<dbReference type="SUPFAM" id="SSF49879">
    <property type="entry name" value="SMAD/FHA domain"/>
    <property type="match status" value="1"/>
</dbReference>
<gene>
    <name evidence="3" type="ORF">ACFPOF_31320</name>
</gene>
<dbReference type="InterPro" id="IPR008984">
    <property type="entry name" value="SMAD_FHA_dom_sf"/>
</dbReference>
<keyword evidence="1" id="KW-1133">Transmembrane helix</keyword>
<reference evidence="4" key="1">
    <citation type="journal article" date="2019" name="Int. J. Syst. Evol. Microbiol.">
        <title>The Global Catalogue of Microorganisms (GCM) 10K type strain sequencing project: providing services to taxonomists for standard genome sequencing and annotation.</title>
        <authorList>
            <consortium name="The Broad Institute Genomics Platform"/>
            <consortium name="The Broad Institute Genome Sequencing Center for Infectious Disease"/>
            <person name="Wu L."/>
            <person name="Ma J."/>
        </authorList>
    </citation>
    <scope>NUCLEOTIDE SEQUENCE [LARGE SCALE GENOMIC DNA]</scope>
    <source>
        <strain evidence="4">CGMCC 1.18575</strain>
    </source>
</reference>
<evidence type="ECO:0000313" key="3">
    <source>
        <dbReference type="EMBL" id="MFC5407242.1"/>
    </source>
</evidence>
<dbReference type="RefSeq" id="WP_378139729.1">
    <property type="nucleotide sequence ID" value="NZ_JBHSMI010000067.1"/>
</dbReference>
<sequence length="259" mass="28372">MKKQFKQYQDWRDRIKGSNFAQSAVLAVIGLAAWTAVPREAFASKRAGTSVIVKVGTLPLLAALALGIAVAIGAVIAFLQLTTKDKGMQAFSSASDPHQEPDWESGEGASIDMEAWAEEESAHHPEYEEPLTDYTIPVARLLEQAGPAEAAEDDEPRLCGIVGEHAGCRYRLTGRRLTIGRDPARCAVLYPYESSDISRVHCTVRYDEEARIFLLEDNGSSNGTFLSDGERLKPGSKVVLRSGDRFSLSDPLQTFEVRD</sequence>
<evidence type="ECO:0000256" key="1">
    <source>
        <dbReference type="SAM" id="Phobius"/>
    </source>
</evidence>
<feature type="domain" description="FHA" evidence="2">
    <location>
        <begin position="177"/>
        <end position="231"/>
    </location>
</feature>
<keyword evidence="1" id="KW-0812">Transmembrane</keyword>
<comment type="caution">
    <text evidence="3">The sequence shown here is derived from an EMBL/GenBank/DDBJ whole genome shotgun (WGS) entry which is preliminary data.</text>
</comment>
<feature type="transmembrane region" description="Helical" evidence="1">
    <location>
        <begin position="20"/>
        <end position="37"/>
    </location>
</feature>